<keyword evidence="3" id="KW-1185">Reference proteome</keyword>
<dbReference type="AlphaFoldDB" id="A0A319BWH6"/>
<dbReference type="GeneID" id="37217290"/>
<protein>
    <submittedName>
        <fullName evidence="2">Uncharacterized protein</fullName>
    </submittedName>
</protein>
<gene>
    <name evidence="2" type="ORF">BO88DRAFT_489405</name>
</gene>
<name>A0A319BWH6_ASPVC</name>
<organism evidence="2 3">
    <name type="scientific">Aspergillus vadensis (strain CBS 113365 / IMI 142717 / IBT 24658)</name>
    <dbReference type="NCBI Taxonomy" id="1448311"/>
    <lineage>
        <taxon>Eukaryota</taxon>
        <taxon>Fungi</taxon>
        <taxon>Dikarya</taxon>
        <taxon>Ascomycota</taxon>
        <taxon>Pezizomycotina</taxon>
        <taxon>Eurotiomycetes</taxon>
        <taxon>Eurotiomycetidae</taxon>
        <taxon>Eurotiales</taxon>
        <taxon>Aspergillaceae</taxon>
        <taxon>Aspergillus</taxon>
        <taxon>Aspergillus subgen. Circumdati</taxon>
    </lineage>
</organism>
<evidence type="ECO:0000256" key="1">
    <source>
        <dbReference type="SAM" id="MobiDB-lite"/>
    </source>
</evidence>
<dbReference type="RefSeq" id="XP_025561282.1">
    <property type="nucleotide sequence ID" value="XM_025712698.1"/>
</dbReference>
<dbReference type="EMBL" id="KZ821630">
    <property type="protein sequence ID" value="PYH67488.1"/>
    <property type="molecule type" value="Genomic_DNA"/>
</dbReference>
<dbReference type="SUPFAM" id="SSF56024">
    <property type="entry name" value="Phospholipase D/nuclease"/>
    <property type="match status" value="1"/>
</dbReference>
<reference evidence="2" key="1">
    <citation type="submission" date="2016-12" db="EMBL/GenBank/DDBJ databases">
        <title>The genomes of Aspergillus section Nigri reveals drivers in fungal speciation.</title>
        <authorList>
            <consortium name="DOE Joint Genome Institute"/>
            <person name="Vesth T.C."/>
            <person name="Nybo J."/>
            <person name="Theobald S."/>
            <person name="Brandl J."/>
            <person name="Frisvad J.C."/>
            <person name="Nielsen K.F."/>
            <person name="Lyhne E.K."/>
            <person name="Kogle M.E."/>
            <person name="Kuo A."/>
            <person name="Riley R."/>
            <person name="Clum A."/>
            <person name="Nolan M."/>
            <person name="Lipzen A."/>
            <person name="Salamov A."/>
            <person name="Henrissat B."/>
            <person name="Wiebenga A."/>
            <person name="De Vries R.P."/>
            <person name="Grigoriev I.V."/>
            <person name="Mortensen U.H."/>
            <person name="Andersen M.R."/>
            <person name="Baker S.E."/>
        </authorList>
    </citation>
    <scope>NUCLEOTIDE SEQUENCE [LARGE SCALE GENOMIC DNA]</scope>
    <source>
        <strain evidence="2">CBS 113365</strain>
    </source>
</reference>
<accession>A0A319BWH6</accession>
<evidence type="ECO:0000313" key="3">
    <source>
        <dbReference type="Proteomes" id="UP000248405"/>
    </source>
</evidence>
<proteinExistence type="predicted"/>
<feature type="region of interest" description="Disordered" evidence="1">
    <location>
        <begin position="1"/>
        <end position="23"/>
    </location>
</feature>
<dbReference type="Proteomes" id="UP000248405">
    <property type="component" value="Unassembled WGS sequence"/>
</dbReference>
<dbReference type="OrthoDB" id="443402at2759"/>
<evidence type="ECO:0000313" key="2">
    <source>
        <dbReference type="EMBL" id="PYH67488.1"/>
    </source>
</evidence>
<sequence>MGGFNDLMLPPHALPRDDRARAPKPVELGGQLYDVMGVSLEGELVLRDQRAMHQDVRIEHFAGRPAMFKGIRYRVVSLKATTGPLDATLELIDPRNPSRVLTITSADTMCVQFPGTNGEHKLGLVKHGMMRMAPVASRAEVRMPLWPGQCFEAHLCDHELDGPYTIKVGDGGRLVATGVNRNGNQQCIAIEPAEVAPRYRTVMSLDFGANFDVDAFLFREDQLHSQATIVGPDPGYGHLQDPLFGCLPSGTSPRLSNGAEHLAVYEKFIRDNIQPDAYMRIAGAPRKLTIFNLSVCNQGDARGVLDALVGFRLQNIDAEMSIVASKLGPSEFQETLEFCEYLKILAVNDIHINMFTGTDCPTRQVMHAKGIVIDSKVLFSTAAVMDTQPINKADFSIELPQTAARKFQLYTDEVINGKATDERRAELAAELAKLGVVINDPVTRLTYISRAQDALIRSATDQLIVSVSELVDPAITQALIDRAASGVQVIIQVRELDPVSALLLAGAMLRGSNLLVENSSWWEPRPHFNAIIADGGFAYLGTSYLWPTQRNMVHHSRSLENGVLLHGDAAARVLVQIEDLCAQAHGFTAISRPRKQKVSDPLVLNRCGLSQSALAAV</sequence>